<reference evidence="2" key="1">
    <citation type="submission" date="2020-01" db="EMBL/GenBank/DDBJ databases">
        <title>Insect and environment-associated Actinomycetes.</title>
        <authorList>
            <person name="Currrie C."/>
            <person name="Chevrette M."/>
            <person name="Carlson C."/>
            <person name="Stubbendieck R."/>
            <person name="Wendt-Pienkowski E."/>
        </authorList>
    </citation>
    <scope>NUCLEOTIDE SEQUENCE</scope>
    <source>
        <strain evidence="2">SID7499</strain>
    </source>
</reference>
<feature type="domain" description="Polysaccharide lyase family 8 C-terminal" evidence="1">
    <location>
        <begin position="1"/>
        <end position="42"/>
    </location>
</feature>
<dbReference type="InterPro" id="IPR004103">
    <property type="entry name" value="Lyase_8_C"/>
</dbReference>
<protein>
    <submittedName>
        <fullName evidence="2">Lyase</fullName>
    </submittedName>
</protein>
<dbReference type="AlphaFoldDB" id="A0A6G3Y0G9"/>
<dbReference type="SUPFAM" id="SSF49863">
    <property type="entry name" value="Hyaluronate lyase-like, C-terminal domain"/>
    <property type="match status" value="1"/>
</dbReference>
<dbReference type="InterPro" id="IPR011071">
    <property type="entry name" value="Lyase_8-like_C"/>
</dbReference>
<accession>A0A6G3Y0G9</accession>
<organism evidence="2">
    <name type="scientific">Streptomyces sp. SID7499</name>
    <dbReference type="NCBI Taxonomy" id="2706086"/>
    <lineage>
        <taxon>Bacteria</taxon>
        <taxon>Bacillati</taxon>
        <taxon>Actinomycetota</taxon>
        <taxon>Actinomycetes</taxon>
        <taxon>Kitasatosporales</taxon>
        <taxon>Streptomycetaceae</taxon>
        <taxon>Streptomyces</taxon>
    </lineage>
</organism>
<dbReference type="GO" id="GO:0005576">
    <property type="term" value="C:extracellular region"/>
    <property type="evidence" value="ECO:0007669"/>
    <property type="project" value="InterPro"/>
</dbReference>
<feature type="non-terminal residue" evidence="2">
    <location>
        <position position="1"/>
    </location>
</feature>
<proteinExistence type="predicted"/>
<gene>
    <name evidence="2" type="ORF">G3M58_94480</name>
</gene>
<dbReference type="GO" id="GO:0005975">
    <property type="term" value="P:carbohydrate metabolic process"/>
    <property type="evidence" value="ECO:0007669"/>
    <property type="project" value="InterPro"/>
</dbReference>
<evidence type="ECO:0000313" key="2">
    <source>
        <dbReference type="EMBL" id="NEE23250.1"/>
    </source>
</evidence>
<keyword evidence="2" id="KW-0456">Lyase</keyword>
<dbReference type="Gene3D" id="2.60.220.10">
    <property type="entry name" value="Polysaccharide lyase family 8-like, C-terminal"/>
    <property type="match status" value="1"/>
</dbReference>
<dbReference type="Pfam" id="PF02884">
    <property type="entry name" value="Lyase_8_C"/>
    <property type="match status" value="1"/>
</dbReference>
<dbReference type="EMBL" id="JAAGMN010010182">
    <property type="protein sequence ID" value="NEE23250.1"/>
    <property type="molecule type" value="Genomic_DNA"/>
</dbReference>
<name>A0A6G3Y0G9_9ACTN</name>
<dbReference type="GO" id="GO:0016829">
    <property type="term" value="F:lyase activity"/>
    <property type="evidence" value="ECO:0007669"/>
    <property type="project" value="UniProtKB-KW"/>
</dbReference>
<evidence type="ECO:0000259" key="1">
    <source>
        <dbReference type="Pfam" id="PF02884"/>
    </source>
</evidence>
<sequence>WFGGSVGPLVADAPCSVMVTEHGDGTATVCVSDPMRMRTSLTLTWNRAVASVVSKPTTVTSATAGASLRLVFGDLSGTRGATQTIKVRLS</sequence>
<comment type="caution">
    <text evidence="2">The sequence shown here is derived from an EMBL/GenBank/DDBJ whole genome shotgun (WGS) entry which is preliminary data.</text>
</comment>